<keyword evidence="1" id="KW-0472">Membrane</keyword>
<feature type="transmembrane region" description="Helical" evidence="1">
    <location>
        <begin position="21"/>
        <end position="48"/>
    </location>
</feature>
<dbReference type="Proteomes" id="UP000228613">
    <property type="component" value="Unassembled WGS sequence"/>
</dbReference>
<dbReference type="EMBL" id="PFCP01000020">
    <property type="protein sequence ID" value="PIR69052.1"/>
    <property type="molecule type" value="Genomic_DNA"/>
</dbReference>
<evidence type="ECO:0000256" key="1">
    <source>
        <dbReference type="SAM" id="Phobius"/>
    </source>
</evidence>
<comment type="caution">
    <text evidence="2">The sequence shown here is derived from an EMBL/GenBank/DDBJ whole genome shotgun (WGS) entry which is preliminary data.</text>
</comment>
<organism evidence="2 3">
    <name type="scientific">Candidatus Nomurabacteria bacterium CG10_big_fil_rev_8_21_14_0_10_03_31_7</name>
    <dbReference type="NCBI Taxonomy" id="1974730"/>
    <lineage>
        <taxon>Bacteria</taxon>
        <taxon>Candidatus Nomuraibacteriota</taxon>
    </lineage>
</organism>
<evidence type="ECO:0000313" key="3">
    <source>
        <dbReference type="Proteomes" id="UP000228613"/>
    </source>
</evidence>
<accession>A0A2J0JJ11</accession>
<reference evidence="3" key="1">
    <citation type="submission" date="2017-09" db="EMBL/GenBank/DDBJ databases">
        <title>Depth-based differentiation of microbial function through sediment-hosted aquifers and enrichment of novel symbionts in the deep terrestrial subsurface.</title>
        <authorList>
            <person name="Probst A.J."/>
            <person name="Ladd B."/>
            <person name="Jarett J.K."/>
            <person name="Geller-Mcgrath D.E."/>
            <person name="Sieber C.M.K."/>
            <person name="Emerson J.B."/>
            <person name="Anantharaman K."/>
            <person name="Thomas B.C."/>
            <person name="Malmstrom R."/>
            <person name="Stieglmeier M."/>
            <person name="Klingl A."/>
            <person name="Woyke T."/>
            <person name="Ryan C.M."/>
            <person name="Banfield J.F."/>
        </authorList>
    </citation>
    <scope>NUCLEOTIDE SEQUENCE [LARGE SCALE GENOMIC DNA]</scope>
</reference>
<proteinExistence type="predicted"/>
<sequence>MDIKIFKKKKKFVKRNLEKKLNFYWKSILYVTFVLIFIFCIFGFYLFIKTNKELVLPINNVNEQDALKKESISIILDLFKDREKKSQEILNSSSPIIDLSL</sequence>
<gene>
    <name evidence="2" type="ORF">COU48_00710</name>
</gene>
<dbReference type="AlphaFoldDB" id="A0A2J0JJ11"/>
<evidence type="ECO:0000313" key="2">
    <source>
        <dbReference type="EMBL" id="PIR69052.1"/>
    </source>
</evidence>
<name>A0A2J0JJ11_9BACT</name>
<protein>
    <submittedName>
        <fullName evidence="2">Uncharacterized protein</fullName>
    </submittedName>
</protein>
<keyword evidence="1" id="KW-1133">Transmembrane helix</keyword>
<keyword evidence="1" id="KW-0812">Transmembrane</keyword>